<dbReference type="SUPFAM" id="SSF56235">
    <property type="entry name" value="N-terminal nucleophile aminohydrolases (Ntn hydrolases)"/>
    <property type="match status" value="1"/>
</dbReference>
<proteinExistence type="inferred from homology"/>
<accession>A0A839T4V2</accession>
<evidence type="ECO:0000256" key="6">
    <source>
        <dbReference type="ARBA" id="ARBA00023145"/>
    </source>
</evidence>
<evidence type="ECO:0000256" key="7">
    <source>
        <dbReference type="SAM" id="SignalP"/>
    </source>
</evidence>
<keyword evidence="6" id="KW-0865">Zymogen</keyword>
<dbReference type="Gene3D" id="1.10.439.10">
    <property type="entry name" value="Penicillin Amidohydrolase, domain 1"/>
    <property type="match status" value="1"/>
</dbReference>
<dbReference type="CDD" id="cd01936">
    <property type="entry name" value="Ntn_CA"/>
    <property type="match status" value="1"/>
</dbReference>
<dbReference type="Gene3D" id="2.30.120.10">
    <property type="match status" value="1"/>
</dbReference>
<dbReference type="InterPro" id="IPR043146">
    <property type="entry name" value="Penicillin_amidase_N_B-knob"/>
</dbReference>
<comment type="caution">
    <text evidence="8">The sequence shown here is derived from an EMBL/GenBank/DDBJ whole genome shotgun (WGS) entry which is preliminary data.</text>
</comment>
<feature type="chain" id="PRO_5033066775" evidence="7">
    <location>
        <begin position="27"/>
        <end position="766"/>
    </location>
</feature>
<evidence type="ECO:0000256" key="5">
    <source>
        <dbReference type="ARBA" id="ARBA00022801"/>
    </source>
</evidence>
<dbReference type="Pfam" id="PF01804">
    <property type="entry name" value="Penicil_amidase"/>
    <property type="match status" value="1"/>
</dbReference>
<dbReference type="AlphaFoldDB" id="A0A839T4V2"/>
<keyword evidence="4" id="KW-0574">Periplasm</keyword>
<dbReference type="GO" id="GO:0042597">
    <property type="term" value="C:periplasmic space"/>
    <property type="evidence" value="ECO:0007669"/>
    <property type="project" value="UniProtKB-SubCell"/>
</dbReference>
<dbReference type="InterPro" id="IPR023343">
    <property type="entry name" value="Penicillin_amidase_dom1"/>
</dbReference>
<dbReference type="InterPro" id="IPR043147">
    <property type="entry name" value="Penicillin_amidase_A-knob"/>
</dbReference>
<dbReference type="InterPro" id="IPR029055">
    <property type="entry name" value="Ntn_hydrolases_N"/>
</dbReference>
<keyword evidence="3 7" id="KW-0732">Signal</keyword>
<dbReference type="Proteomes" id="UP000549250">
    <property type="component" value="Unassembled WGS sequence"/>
</dbReference>
<dbReference type="PANTHER" id="PTHR34218">
    <property type="entry name" value="PEPTIDASE S45 PENICILLIN AMIDASE"/>
    <property type="match status" value="1"/>
</dbReference>
<name>A0A839T4V2_AZOMA</name>
<evidence type="ECO:0000256" key="1">
    <source>
        <dbReference type="ARBA" id="ARBA00004418"/>
    </source>
</evidence>
<dbReference type="EMBL" id="JACHXI010000017">
    <property type="protein sequence ID" value="MBB3104561.1"/>
    <property type="molecule type" value="Genomic_DNA"/>
</dbReference>
<dbReference type="Gene3D" id="3.60.20.10">
    <property type="entry name" value="Glutamine Phosphoribosylpyrophosphate, subunit 1, domain 1"/>
    <property type="match status" value="1"/>
</dbReference>
<reference evidence="8 9" key="1">
    <citation type="submission" date="2020-08" db="EMBL/GenBank/DDBJ databases">
        <title>Genomic Encyclopedia of Type Strains, Phase III (KMG-III): the genomes of soil and plant-associated and newly described type strains.</title>
        <authorList>
            <person name="Whitman W."/>
        </authorList>
    </citation>
    <scope>NUCLEOTIDE SEQUENCE [LARGE SCALE GENOMIC DNA]</scope>
    <source>
        <strain evidence="8 9">CECT 4462</strain>
    </source>
</reference>
<organism evidence="8 9">
    <name type="scientific">Azomonas macrocytogenes</name>
    <name type="common">Azotobacter macrocytogenes</name>
    <dbReference type="NCBI Taxonomy" id="69962"/>
    <lineage>
        <taxon>Bacteria</taxon>
        <taxon>Pseudomonadati</taxon>
        <taxon>Pseudomonadota</taxon>
        <taxon>Gammaproteobacteria</taxon>
        <taxon>Pseudomonadales</taxon>
        <taxon>Pseudomonadaceae</taxon>
        <taxon>Azomonas</taxon>
    </lineage>
</organism>
<comment type="similarity">
    <text evidence="2">Belongs to the peptidase S45 family.</text>
</comment>
<keyword evidence="9" id="KW-1185">Reference proteome</keyword>
<dbReference type="RefSeq" id="WP_183167411.1">
    <property type="nucleotide sequence ID" value="NZ_JACHXI010000017.1"/>
</dbReference>
<dbReference type="InterPro" id="IPR002692">
    <property type="entry name" value="S45"/>
</dbReference>
<evidence type="ECO:0000313" key="8">
    <source>
        <dbReference type="EMBL" id="MBB3104561.1"/>
    </source>
</evidence>
<protein>
    <submittedName>
        <fullName evidence="8">Acyl-homoserine-lactone acylase</fullName>
        <ecNumber evidence="8">3.5.1.97</ecNumber>
    </submittedName>
</protein>
<evidence type="ECO:0000256" key="3">
    <source>
        <dbReference type="ARBA" id="ARBA00022729"/>
    </source>
</evidence>
<dbReference type="GO" id="GO:0017000">
    <property type="term" value="P:antibiotic biosynthetic process"/>
    <property type="evidence" value="ECO:0007669"/>
    <property type="project" value="InterPro"/>
</dbReference>
<gene>
    <name evidence="8" type="ORF">FHR87_002986</name>
</gene>
<comment type="subcellular location">
    <subcellularLocation>
        <location evidence="1">Periplasm</location>
    </subcellularLocation>
</comment>
<dbReference type="PANTHER" id="PTHR34218:SF3">
    <property type="entry name" value="ACYL-HOMOSERINE LACTONE ACYLASE PVDQ"/>
    <property type="match status" value="1"/>
</dbReference>
<evidence type="ECO:0000256" key="2">
    <source>
        <dbReference type="ARBA" id="ARBA00006586"/>
    </source>
</evidence>
<dbReference type="Gene3D" id="1.10.1400.10">
    <property type="match status" value="1"/>
</dbReference>
<dbReference type="GO" id="GO:0016811">
    <property type="term" value="F:hydrolase activity, acting on carbon-nitrogen (but not peptide) bonds, in linear amides"/>
    <property type="evidence" value="ECO:0007669"/>
    <property type="project" value="InterPro"/>
</dbReference>
<keyword evidence="5 8" id="KW-0378">Hydrolase</keyword>
<evidence type="ECO:0000256" key="4">
    <source>
        <dbReference type="ARBA" id="ARBA00022764"/>
    </source>
</evidence>
<evidence type="ECO:0000313" key="9">
    <source>
        <dbReference type="Proteomes" id="UP000549250"/>
    </source>
</evidence>
<feature type="signal peptide" evidence="7">
    <location>
        <begin position="1"/>
        <end position="26"/>
    </location>
</feature>
<dbReference type="EC" id="3.5.1.97" evidence="8"/>
<sequence>MRISQFFRGLALCCLAVPLWASQLSADSPFKAEISWSSLGIPHIEAQNDFGLGYGIGYVYARDNLCLLADEVVTVNGERSRYFGRKGESSAKQNNIESDLFFRWLNSPERIQTFWASQTLAMQQRLSGYVAGFNRYLAETPSEVLPTACRQADWLRSLKESDLVSLTRRLLVEGGIGRFVNPLLAASPPSESATNTTALLRTDAMLSSINRFALDRGSNAIAVGGTLTENKKGRLLANPHFPWSGGMRFYELHLSIPGRLDVMGAALPGLPVVNIGFNQHMAWTHTVDKSSHFTLHRLALDPQNRNQYLIDGESHPFQKTEVSIQVKEPNGMLSTVSHTFYESLFGPLLTIPGLLDWDDQQTFALQDANLSNTRVLQQWDEINQATDINSLRTAISHVQGIPWVNTLAVDDKGNAIYMNASVVPHIPPERLQTCVLPSVIATGLPGLDGSKTACAWQADSGAAQRGIVAARNLPVLVRHDFLQNSNDSAWLTNPHQPLAGFSPLISQESKPLGMRARFALSEILARNGQPLSEEFLQRLVTNERVYLADLILDDLLDFCGSQTGNLRISSACSAMAAWDRRAGLESSLGLLFFQAFANEFLEGDGLWRFPFDPAKPLNTPRGIAWQQAEVGQKIEQILANAARKVATMGLTNQAKWGQVQFIHRGEQKISIPGGDGRLGIYNAIQSESGMEHNMEVISGSSYIQLVSFDNQGPVAKGLLTFSQSSDPDSPHFKDQTELFSKQDWQPLPFTKNQIQADKEVEKLQLK</sequence>